<feature type="region of interest" description="Disordered" evidence="7">
    <location>
        <begin position="1"/>
        <end position="41"/>
    </location>
</feature>
<proteinExistence type="inferred from homology"/>
<feature type="transmembrane region" description="Helical" evidence="6">
    <location>
        <begin position="51"/>
        <end position="70"/>
    </location>
</feature>
<sequence length="387" mass="42593">MEAKKTLRDHLRISIASPPPPTLPDDGGSSPSPAKVPFFGPKRSRGKENTWVVSLFVVLSVVAFFATIFVNDCPSDPPGDCFFASLGRLSFQPLSENPLIGPSSSTLLKMGALDRNLTLQQHHEWRILTCIWLHGGLVHLVVNLFSIIFIGLRLEQDFGSSRIGIIYIFSASVGSLASSLFVQDIPSVGSSGALFGLLGAMFSIQIRYRKIYSDKLKSLVVLALVVLTNFIVGLMPYIDNFSNIGGFLSGYLLGYAILFDPRLVIRDRKKGLFDYGFKSSSNLKQKLDGPVSRIIALGLLTLLVTGGFIAALHGVNANQLCSWCHYINCMPTKLWSCNEQSIPCEAMVSEERLILTCNSNDNFRMYPFANISIGRMIDLCHQICSKD</sequence>
<feature type="compositionally biased region" description="Basic and acidic residues" evidence="7">
    <location>
        <begin position="1"/>
        <end position="12"/>
    </location>
</feature>
<dbReference type="Pfam" id="PF01694">
    <property type="entry name" value="Rhomboid"/>
    <property type="match status" value="1"/>
</dbReference>
<protein>
    <recommendedName>
        <fullName evidence="6">RHOMBOID-like protein</fullName>
        <ecNumber evidence="6">3.4.21.105</ecNumber>
    </recommendedName>
</protein>
<feature type="domain" description="Peptidase S54 rhomboid" evidence="8">
    <location>
        <begin position="124"/>
        <end position="257"/>
    </location>
</feature>
<dbReference type="InterPro" id="IPR002610">
    <property type="entry name" value="Peptidase_S54_rhomboid-like"/>
</dbReference>
<dbReference type="Proteomes" id="UP001179952">
    <property type="component" value="Unassembled WGS sequence"/>
</dbReference>
<dbReference type="EC" id="3.4.21.105" evidence="6"/>
<name>A0AAV9ANS2_ACOGR</name>
<evidence type="ECO:0000313" key="9">
    <source>
        <dbReference type="EMBL" id="KAK1265913.1"/>
    </source>
</evidence>
<keyword evidence="6" id="KW-0645">Protease</keyword>
<evidence type="ECO:0000256" key="5">
    <source>
        <dbReference type="ARBA" id="ARBA00023136"/>
    </source>
</evidence>
<reference evidence="9" key="1">
    <citation type="journal article" date="2023" name="Nat. Commun.">
        <title>Diploid and tetraploid genomes of Acorus and the evolution of monocots.</title>
        <authorList>
            <person name="Ma L."/>
            <person name="Liu K.W."/>
            <person name="Li Z."/>
            <person name="Hsiao Y.Y."/>
            <person name="Qi Y."/>
            <person name="Fu T."/>
            <person name="Tang G.D."/>
            <person name="Zhang D."/>
            <person name="Sun W.H."/>
            <person name="Liu D.K."/>
            <person name="Li Y."/>
            <person name="Chen G.Z."/>
            <person name="Liu X.D."/>
            <person name="Liao X.Y."/>
            <person name="Jiang Y.T."/>
            <person name="Yu X."/>
            <person name="Hao Y."/>
            <person name="Huang J."/>
            <person name="Zhao X.W."/>
            <person name="Ke S."/>
            <person name="Chen Y.Y."/>
            <person name="Wu W.L."/>
            <person name="Hsu J.L."/>
            <person name="Lin Y.F."/>
            <person name="Huang M.D."/>
            <person name="Li C.Y."/>
            <person name="Huang L."/>
            <person name="Wang Z.W."/>
            <person name="Zhao X."/>
            <person name="Zhong W.Y."/>
            <person name="Peng D.H."/>
            <person name="Ahmad S."/>
            <person name="Lan S."/>
            <person name="Zhang J.S."/>
            <person name="Tsai W.C."/>
            <person name="Van de Peer Y."/>
            <person name="Liu Z.J."/>
        </authorList>
    </citation>
    <scope>NUCLEOTIDE SEQUENCE</scope>
    <source>
        <strain evidence="9">SCP</strain>
    </source>
</reference>
<dbReference type="SUPFAM" id="SSF144091">
    <property type="entry name" value="Rhomboid-like"/>
    <property type="match status" value="1"/>
</dbReference>
<dbReference type="AlphaFoldDB" id="A0AAV9ANS2"/>
<comment type="catalytic activity">
    <reaction evidence="6">
        <text>Cleaves type-1 transmembrane domains using a catalytic dyad composed of serine and histidine that are contributed by different transmembrane domains.</text>
        <dbReference type="EC" id="3.4.21.105"/>
    </reaction>
</comment>
<feature type="transmembrane region" description="Helical" evidence="6">
    <location>
        <begin position="131"/>
        <end position="152"/>
    </location>
</feature>
<comment type="caution">
    <text evidence="9">The sequence shown here is derived from an EMBL/GenBank/DDBJ whole genome shotgun (WGS) entry which is preliminary data.</text>
</comment>
<evidence type="ECO:0000256" key="6">
    <source>
        <dbReference type="RuleBase" id="RU362115"/>
    </source>
</evidence>
<feature type="transmembrane region" description="Helical" evidence="6">
    <location>
        <begin position="244"/>
        <end position="265"/>
    </location>
</feature>
<keyword evidence="6" id="KW-0378">Hydrolase</keyword>
<feature type="transmembrane region" description="Helical" evidence="6">
    <location>
        <begin position="218"/>
        <end position="238"/>
    </location>
</feature>
<evidence type="ECO:0000313" key="10">
    <source>
        <dbReference type="Proteomes" id="UP001179952"/>
    </source>
</evidence>
<dbReference type="GO" id="GO:0006508">
    <property type="term" value="P:proteolysis"/>
    <property type="evidence" value="ECO:0007669"/>
    <property type="project" value="UniProtKB-KW"/>
</dbReference>
<evidence type="ECO:0000256" key="3">
    <source>
        <dbReference type="ARBA" id="ARBA00022692"/>
    </source>
</evidence>
<evidence type="ECO:0000259" key="8">
    <source>
        <dbReference type="Pfam" id="PF01694"/>
    </source>
</evidence>
<feature type="transmembrane region" description="Helical" evidence="6">
    <location>
        <begin position="294"/>
        <end position="315"/>
    </location>
</feature>
<dbReference type="InterPro" id="IPR022764">
    <property type="entry name" value="Peptidase_S54_rhomboid_dom"/>
</dbReference>
<evidence type="ECO:0000256" key="4">
    <source>
        <dbReference type="ARBA" id="ARBA00022989"/>
    </source>
</evidence>
<keyword evidence="3 6" id="KW-0812">Transmembrane</keyword>
<evidence type="ECO:0000256" key="2">
    <source>
        <dbReference type="ARBA" id="ARBA00009045"/>
    </source>
</evidence>
<feature type="transmembrane region" description="Helical" evidence="6">
    <location>
        <begin position="188"/>
        <end position="206"/>
    </location>
</feature>
<dbReference type="InterPro" id="IPR035952">
    <property type="entry name" value="Rhomboid-like_sf"/>
</dbReference>
<dbReference type="PANTHER" id="PTHR22936">
    <property type="entry name" value="RHOMBOID-RELATED"/>
    <property type="match status" value="1"/>
</dbReference>
<reference evidence="9" key="2">
    <citation type="submission" date="2023-06" db="EMBL/GenBank/DDBJ databases">
        <authorList>
            <person name="Ma L."/>
            <person name="Liu K.-W."/>
            <person name="Li Z."/>
            <person name="Hsiao Y.-Y."/>
            <person name="Qi Y."/>
            <person name="Fu T."/>
            <person name="Tang G."/>
            <person name="Zhang D."/>
            <person name="Sun W.-H."/>
            <person name="Liu D.-K."/>
            <person name="Li Y."/>
            <person name="Chen G.-Z."/>
            <person name="Liu X.-D."/>
            <person name="Liao X.-Y."/>
            <person name="Jiang Y.-T."/>
            <person name="Yu X."/>
            <person name="Hao Y."/>
            <person name="Huang J."/>
            <person name="Zhao X.-W."/>
            <person name="Ke S."/>
            <person name="Chen Y.-Y."/>
            <person name="Wu W.-L."/>
            <person name="Hsu J.-L."/>
            <person name="Lin Y.-F."/>
            <person name="Huang M.-D."/>
            <person name="Li C.-Y."/>
            <person name="Huang L."/>
            <person name="Wang Z.-W."/>
            <person name="Zhao X."/>
            <person name="Zhong W.-Y."/>
            <person name="Peng D.-H."/>
            <person name="Ahmad S."/>
            <person name="Lan S."/>
            <person name="Zhang J.-S."/>
            <person name="Tsai W.-C."/>
            <person name="Van De Peer Y."/>
            <person name="Liu Z.-J."/>
        </authorList>
    </citation>
    <scope>NUCLEOTIDE SEQUENCE</scope>
    <source>
        <strain evidence="9">SCP</strain>
        <tissue evidence="9">Leaves</tissue>
    </source>
</reference>
<accession>A0AAV9ANS2</accession>
<dbReference type="PANTHER" id="PTHR22936:SF75">
    <property type="entry name" value="RHOMBOID-LIKE PROTEIN 8"/>
    <property type="match status" value="1"/>
</dbReference>
<keyword evidence="6" id="KW-0720">Serine protease</keyword>
<dbReference type="GO" id="GO:0016020">
    <property type="term" value="C:membrane"/>
    <property type="evidence" value="ECO:0007669"/>
    <property type="project" value="UniProtKB-SubCell"/>
</dbReference>
<feature type="transmembrane region" description="Helical" evidence="6">
    <location>
        <begin position="164"/>
        <end position="182"/>
    </location>
</feature>
<keyword evidence="10" id="KW-1185">Reference proteome</keyword>
<evidence type="ECO:0000256" key="7">
    <source>
        <dbReference type="SAM" id="MobiDB-lite"/>
    </source>
</evidence>
<dbReference type="EMBL" id="JAUJYN010000007">
    <property type="protein sequence ID" value="KAK1265913.1"/>
    <property type="molecule type" value="Genomic_DNA"/>
</dbReference>
<comment type="similarity">
    <text evidence="2 6">Belongs to the peptidase S54 family.</text>
</comment>
<comment type="function">
    <text evidence="6">Serine protease involved in intramembrane proteolysis.</text>
</comment>
<keyword evidence="5 6" id="KW-0472">Membrane</keyword>
<comment type="subcellular location">
    <subcellularLocation>
        <location evidence="1 6">Membrane</location>
        <topology evidence="1 6">Multi-pass membrane protein</topology>
    </subcellularLocation>
</comment>
<organism evidence="9 10">
    <name type="scientific">Acorus gramineus</name>
    <name type="common">Dwarf sweet flag</name>
    <dbReference type="NCBI Taxonomy" id="55184"/>
    <lineage>
        <taxon>Eukaryota</taxon>
        <taxon>Viridiplantae</taxon>
        <taxon>Streptophyta</taxon>
        <taxon>Embryophyta</taxon>
        <taxon>Tracheophyta</taxon>
        <taxon>Spermatophyta</taxon>
        <taxon>Magnoliopsida</taxon>
        <taxon>Liliopsida</taxon>
        <taxon>Acoraceae</taxon>
        <taxon>Acorus</taxon>
    </lineage>
</organism>
<evidence type="ECO:0000256" key="1">
    <source>
        <dbReference type="ARBA" id="ARBA00004141"/>
    </source>
</evidence>
<gene>
    <name evidence="9" type="ORF">QJS04_geneDACA009146</name>
</gene>
<keyword evidence="4 6" id="KW-1133">Transmembrane helix</keyword>
<dbReference type="GO" id="GO:0004252">
    <property type="term" value="F:serine-type endopeptidase activity"/>
    <property type="evidence" value="ECO:0007669"/>
    <property type="project" value="InterPro"/>
</dbReference>
<dbReference type="Gene3D" id="1.20.1540.10">
    <property type="entry name" value="Rhomboid-like"/>
    <property type="match status" value="1"/>
</dbReference>